<evidence type="ECO:0000313" key="1">
    <source>
        <dbReference type="EMBL" id="MDD9327478.1"/>
    </source>
</evidence>
<evidence type="ECO:0000313" key="3">
    <source>
        <dbReference type="Proteomes" id="UP001149607"/>
    </source>
</evidence>
<dbReference type="EMBL" id="CP146598">
    <property type="protein sequence ID" value="WWY02645.1"/>
    <property type="molecule type" value="Genomic_DNA"/>
</dbReference>
<evidence type="ECO:0000313" key="2">
    <source>
        <dbReference type="EMBL" id="WWY02645.1"/>
    </source>
</evidence>
<dbReference type="EMBL" id="JAPQFL010000002">
    <property type="protein sequence ID" value="MDD9327478.1"/>
    <property type="molecule type" value="Genomic_DNA"/>
</dbReference>
<protein>
    <submittedName>
        <fullName evidence="1">Uracil-DNA glycosylase family protein</fullName>
    </submittedName>
</protein>
<name>A0A9X4IDU0_9NEIS</name>
<dbReference type="RefSeq" id="WP_274584736.1">
    <property type="nucleotide sequence ID" value="NZ_CP145811.1"/>
</dbReference>
<dbReference type="Proteomes" id="UP001149607">
    <property type="component" value="Chromosome"/>
</dbReference>
<organism evidence="1">
    <name type="scientific">Neisseria leonii</name>
    <dbReference type="NCBI Taxonomy" id="2995413"/>
    <lineage>
        <taxon>Bacteria</taxon>
        <taxon>Pseudomonadati</taxon>
        <taxon>Pseudomonadota</taxon>
        <taxon>Betaproteobacteria</taxon>
        <taxon>Neisseriales</taxon>
        <taxon>Neisseriaceae</taxon>
        <taxon>Neisseria</taxon>
    </lineage>
</organism>
<gene>
    <name evidence="1" type="ORF">ORY91_000877</name>
    <name evidence="2" type="ORF">V9W64_08005</name>
</gene>
<keyword evidence="3" id="KW-1185">Reference proteome</keyword>
<sequence>MIETHPLSPFTPPNAKLLMLGSFPPPRARWKMDFYYPNFQNDMWRIFGLVFFEDADYFVEADGKNKRFKEAAIRAFLAEKGIALSDTAHRVRRLQGNASDKFLQIIEPVDLAALLEKIPLCRTIVTTGELATDTLLSLMPSETAKPAIGTDAETVFHGRALRLYRLPSSSRAYPLALEKKAAAYAAFFREIGLTG</sequence>
<reference evidence="2" key="2">
    <citation type="submission" date="2024-02" db="EMBL/GenBank/DDBJ databases">
        <title>Neisseria leonii sp. nov.</title>
        <authorList>
            <person name="Boutroux M."/>
            <person name="Favre-Rochex S."/>
            <person name="Gorgette O."/>
            <person name="Touak G."/>
            <person name="Muhle E."/>
            <person name="Chesneau O."/>
            <person name="Clermont D."/>
            <person name="Rahi P."/>
        </authorList>
    </citation>
    <scope>NUCLEOTIDE SEQUENCE</scope>
    <source>
        <strain evidence="2">51.81</strain>
    </source>
</reference>
<reference evidence="1" key="1">
    <citation type="submission" date="2022-10" db="EMBL/GenBank/DDBJ databases">
        <authorList>
            <person name="Boutroux M."/>
        </authorList>
    </citation>
    <scope>NUCLEOTIDE SEQUENCE</scope>
    <source>
        <strain evidence="1">51.81</strain>
    </source>
</reference>
<dbReference type="AlphaFoldDB" id="A0A9X4IDU0"/>
<dbReference type="SUPFAM" id="SSF52141">
    <property type="entry name" value="Uracil-DNA glycosylase-like"/>
    <property type="match status" value="1"/>
</dbReference>
<proteinExistence type="predicted"/>
<accession>A0A9X4IDU0</accession>
<dbReference type="Gene3D" id="3.40.470.10">
    <property type="entry name" value="Uracil-DNA glycosylase-like domain"/>
    <property type="match status" value="1"/>
</dbReference>
<dbReference type="InterPro" id="IPR036895">
    <property type="entry name" value="Uracil-DNA_glycosylase-like_sf"/>
</dbReference>
<dbReference type="CDD" id="cd10032">
    <property type="entry name" value="UDG-F6_HDG"/>
    <property type="match status" value="1"/>
</dbReference>